<dbReference type="AlphaFoldDB" id="A0A0C2XEF2"/>
<dbReference type="PANTHER" id="PTHR13437">
    <property type="entry name" value="NUCLEOPORIN P58/P45 NUCLEOPORIN-LIKE PROTEIN 1"/>
    <property type="match status" value="1"/>
</dbReference>
<dbReference type="Gene3D" id="6.10.140.1350">
    <property type="match status" value="1"/>
</dbReference>
<dbReference type="GO" id="GO:0051028">
    <property type="term" value="P:mRNA transport"/>
    <property type="evidence" value="ECO:0007669"/>
    <property type="project" value="UniProtKB-KW"/>
</dbReference>
<dbReference type="STRING" id="933852.A0A0C2XEF2"/>
<evidence type="ECO:0000313" key="10">
    <source>
        <dbReference type="Proteomes" id="UP000054097"/>
    </source>
</evidence>
<comment type="subcellular location">
    <subcellularLocation>
        <location evidence="1">Nucleus</location>
        <location evidence="1">Nuclear pore complex</location>
    </subcellularLocation>
</comment>
<proteinExistence type="predicted"/>
<reference evidence="10" key="2">
    <citation type="submission" date="2015-01" db="EMBL/GenBank/DDBJ databases">
        <title>Evolutionary Origins and Diversification of the Mycorrhizal Mutualists.</title>
        <authorList>
            <consortium name="DOE Joint Genome Institute"/>
            <consortium name="Mycorrhizal Genomics Consortium"/>
            <person name="Kohler A."/>
            <person name="Kuo A."/>
            <person name="Nagy L.G."/>
            <person name="Floudas D."/>
            <person name="Copeland A."/>
            <person name="Barry K.W."/>
            <person name="Cichocki N."/>
            <person name="Veneault-Fourrey C."/>
            <person name="LaButti K."/>
            <person name="Lindquist E.A."/>
            <person name="Lipzen A."/>
            <person name="Lundell T."/>
            <person name="Morin E."/>
            <person name="Murat C."/>
            <person name="Riley R."/>
            <person name="Ohm R."/>
            <person name="Sun H."/>
            <person name="Tunlid A."/>
            <person name="Henrissat B."/>
            <person name="Grigoriev I.V."/>
            <person name="Hibbett D.S."/>
            <person name="Martin F."/>
        </authorList>
    </citation>
    <scope>NUCLEOTIDE SEQUENCE [LARGE SCALE GENOMIC DNA]</scope>
    <source>
        <strain evidence="10">MAFF 305830</strain>
    </source>
</reference>
<feature type="region of interest" description="Disordered" evidence="8">
    <location>
        <begin position="1"/>
        <end position="117"/>
    </location>
</feature>
<dbReference type="InterPro" id="IPR024882">
    <property type="entry name" value="NUP58/p45/49"/>
</dbReference>
<accession>A0A0C2XEF2</accession>
<reference evidence="9 10" key="1">
    <citation type="submission" date="2014-04" db="EMBL/GenBank/DDBJ databases">
        <authorList>
            <consortium name="DOE Joint Genome Institute"/>
            <person name="Kuo A."/>
            <person name="Zuccaro A."/>
            <person name="Kohler A."/>
            <person name="Nagy L.G."/>
            <person name="Floudas D."/>
            <person name="Copeland A."/>
            <person name="Barry K.W."/>
            <person name="Cichocki N."/>
            <person name="Veneault-Fourrey C."/>
            <person name="LaButti K."/>
            <person name="Lindquist E.A."/>
            <person name="Lipzen A."/>
            <person name="Lundell T."/>
            <person name="Morin E."/>
            <person name="Murat C."/>
            <person name="Sun H."/>
            <person name="Tunlid A."/>
            <person name="Henrissat B."/>
            <person name="Grigoriev I.V."/>
            <person name="Hibbett D.S."/>
            <person name="Martin F."/>
            <person name="Nordberg H.P."/>
            <person name="Cantor M.N."/>
            <person name="Hua S.X."/>
        </authorList>
    </citation>
    <scope>NUCLEOTIDE SEQUENCE [LARGE SCALE GENOMIC DNA]</scope>
    <source>
        <strain evidence="9 10">MAFF 305830</strain>
    </source>
</reference>
<dbReference type="GO" id="GO:0015031">
    <property type="term" value="P:protein transport"/>
    <property type="evidence" value="ECO:0007669"/>
    <property type="project" value="UniProtKB-KW"/>
</dbReference>
<evidence type="ECO:0000256" key="2">
    <source>
        <dbReference type="ARBA" id="ARBA00022448"/>
    </source>
</evidence>
<feature type="compositionally biased region" description="Polar residues" evidence="8">
    <location>
        <begin position="1"/>
        <end position="25"/>
    </location>
</feature>
<evidence type="ECO:0000256" key="1">
    <source>
        <dbReference type="ARBA" id="ARBA00004567"/>
    </source>
</evidence>
<evidence type="ECO:0000256" key="3">
    <source>
        <dbReference type="ARBA" id="ARBA00022816"/>
    </source>
</evidence>
<keyword evidence="3" id="KW-0509">mRNA transport</keyword>
<gene>
    <name evidence="9" type="ORF">M408DRAFT_329950</name>
</gene>
<dbReference type="GO" id="GO:0008139">
    <property type="term" value="F:nuclear localization sequence binding"/>
    <property type="evidence" value="ECO:0007669"/>
    <property type="project" value="InterPro"/>
</dbReference>
<dbReference type="Proteomes" id="UP000054097">
    <property type="component" value="Unassembled WGS sequence"/>
</dbReference>
<keyword evidence="4" id="KW-0653">Protein transport</keyword>
<organism evidence="9 10">
    <name type="scientific">Serendipita vermifera MAFF 305830</name>
    <dbReference type="NCBI Taxonomy" id="933852"/>
    <lineage>
        <taxon>Eukaryota</taxon>
        <taxon>Fungi</taxon>
        <taxon>Dikarya</taxon>
        <taxon>Basidiomycota</taxon>
        <taxon>Agaricomycotina</taxon>
        <taxon>Agaricomycetes</taxon>
        <taxon>Sebacinales</taxon>
        <taxon>Serendipitaceae</taxon>
        <taxon>Serendipita</taxon>
    </lineage>
</organism>
<evidence type="ECO:0000256" key="8">
    <source>
        <dbReference type="SAM" id="MobiDB-lite"/>
    </source>
</evidence>
<name>A0A0C2XEF2_SERVB</name>
<dbReference type="GO" id="GO:0005643">
    <property type="term" value="C:nuclear pore"/>
    <property type="evidence" value="ECO:0007669"/>
    <property type="project" value="UniProtKB-SubCell"/>
</dbReference>
<feature type="compositionally biased region" description="Polar residues" evidence="8">
    <location>
        <begin position="97"/>
        <end position="106"/>
    </location>
</feature>
<dbReference type="GO" id="GO:0017056">
    <property type="term" value="F:structural constituent of nuclear pore"/>
    <property type="evidence" value="ECO:0007669"/>
    <property type="project" value="InterPro"/>
</dbReference>
<evidence type="ECO:0000256" key="4">
    <source>
        <dbReference type="ARBA" id="ARBA00022927"/>
    </source>
</evidence>
<dbReference type="HOGENOM" id="CLU_045719_0_0_1"/>
<feature type="compositionally biased region" description="Low complexity" evidence="8">
    <location>
        <begin position="39"/>
        <end position="83"/>
    </location>
</feature>
<evidence type="ECO:0000256" key="5">
    <source>
        <dbReference type="ARBA" id="ARBA00023010"/>
    </source>
</evidence>
<sequence>MSLFSSQPFGSLPQQPTNSNSTNAFGASFNPFGASALGSSSTQAQQQQQQQAATSTTNPASNAPGQPSTGPLSSWGLGSSTSTFTNAAQPGSLAGLGSTNLFQSQRPANQPAATAPAANATASTTSVLPILNGSAKFNDLPGPIQDLLNETESLIQNGLNAAKDLKGRKLGDEIVTNSNNSRQIFHDLTSSTNTLQADDLFAKKLRQKVDQAVQDVVVCAQIIDGFKESGIQHPNLKINAQYPIEFFNRLAEQMQERLVRYKSIVDQLNRKLAFSFQAQQSPQAITTTLQSQHASFIALAAKVAEVEGSLDEVKQQFSQLYRARTGSALDPFARVST</sequence>
<keyword evidence="5" id="KW-0811">Translocation</keyword>
<keyword evidence="7" id="KW-0539">Nucleus</keyword>
<dbReference type="OrthoDB" id="2538017at2759"/>
<keyword evidence="10" id="KW-1185">Reference proteome</keyword>
<dbReference type="PANTHER" id="PTHR13437:SF2">
    <property type="entry name" value="NUCLEOPORIN P58_P45"/>
    <property type="match status" value="1"/>
</dbReference>
<protein>
    <submittedName>
        <fullName evidence="9">Uncharacterized protein</fullName>
    </submittedName>
</protein>
<feature type="compositionally biased region" description="Low complexity" evidence="8">
    <location>
        <begin position="107"/>
        <end position="117"/>
    </location>
</feature>
<evidence type="ECO:0000256" key="6">
    <source>
        <dbReference type="ARBA" id="ARBA00023132"/>
    </source>
</evidence>
<keyword evidence="6" id="KW-0906">Nuclear pore complex</keyword>
<evidence type="ECO:0000313" key="9">
    <source>
        <dbReference type="EMBL" id="KIM27492.1"/>
    </source>
</evidence>
<dbReference type="EMBL" id="KN824298">
    <property type="protein sequence ID" value="KIM27492.1"/>
    <property type="molecule type" value="Genomic_DNA"/>
</dbReference>
<evidence type="ECO:0000256" key="7">
    <source>
        <dbReference type="ARBA" id="ARBA00023242"/>
    </source>
</evidence>
<keyword evidence="2" id="KW-0813">Transport</keyword>